<organism evidence="1 2">
    <name type="scientific">Gallibacterium salpingitidis</name>
    <dbReference type="NCBI Taxonomy" id="505341"/>
    <lineage>
        <taxon>Bacteria</taxon>
        <taxon>Pseudomonadati</taxon>
        <taxon>Pseudomonadota</taxon>
        <taxon>Gammaproteobacteria</taxon>
        <taxon>Pasteurellales</taxon>
        <taxon>Pasteurellaceae</taxon>
        <taxon>Gallibacterium</taxon>
    </lineage>
</organism>
<gene>
    <name evidence="1" type="ORF">QV09_11135</name>
</gene>
<protein>
    <submittedName>
        <fullName evidence="1">Uncharacterized protein</fullName>
    </submittedName>
</protein>
<comment type="caution">
    <text evidence="1">The sequence shown here is derived from an EMBL/GenBank/DDBJ whole genome shotgun (WGS) entry which is preliminary data.</text>
</comment>
<sequence>MKVELELKEFELLFIAHLRYCLGRQSYMVLVGQDNVKKYWSILSNNAKNTIKHDISEHLHIISTIKDPDLKKYFELEEKTWKELYYWCEQQENTIT</sequence>
<accession>A0AB36E450</accession>
<dbReference type="Proteomes" id="UP000092527">
    <property type="component" value="Unassembled WGS sequence"/>
</dbReference>
<dbReference type="EMBL" id="JTJU01000072">
    <property type="protein sequence ID" value="OBX07407.1"/>
    <property type="molecule type" value="Genomic_DNA"/>
</dbReference>
<proteinExistence type="predicted"/>
<name>A0AB36E450_9PAST</name>
<reference evidence="1 2" key="1">
    <citation type="submission" date="2014-11" db="EMBL/GenBank/DDBJ databases">
        <title>Pan-genome of Gallibacterium spp.</title>
        <authorList>
            <person name="Kudirkiene E."/>
            <person name="Bojesen A.M."/>
        </authorList>
    </citation>
    <scope>NUCLEOTIDE SEQUENCE [LARGE SCALE GENOMIC DNA]</scope>
    <source>
        <strain evidence="1 2">18469/18</strain>
    </source>
</reference>
<evidence type="ECO:0000313" key="1">
    <source>
        <dbReference type="EMBL" id="OBX07407.1"/>
    </source>
</evidence>
<dbReference type="AlphaFoldDB" id="A0AB36E450"/>
<dbReference type="RefSeq" id="WP_066422245.1">
    <property type="nucleotide sequence ID" value="NZ_JTJU01000072.1"/>
</dbReference>
<evidence type="ECO:0000313" key="2">
    <source>
        <dbReference type="Proteomes" id="UP000092527"/>
    </source>
</evidence>